<accession>A0A497XSF7</accession>
<protein>
    <recommendedName>
        <fullName evidence="9">GMP synthase [glutamine-hydrolyzing]</fullName>
        <ecNumber evidence="9">6.3.5.2</ecNumber>
    </recommendedName>
    <alternativeName>
        <fullName evidence="9">GMP synthetase</fullName>
    </alternativeName>
    <alternativeName>
        <fullName evidence="9">Glutamine amidotransferase</fullName>
    </alternativeName>
</protein>
<dbReference type="InterPro" id="IPR022955">
    <property type="entry name" value="GMP_synthase"/>
</dbReference>
<comment type="catalytic activity">
    <reaction evidence="9">
        <text>XMP + L-glutamine + ATP + H2O = GMP + L-glutamate + AMP + diphosphate + 2 H(+)</text>
        <dbReference type="Rhea" id="RHEA:11680"/>
        <dbReference type="ChEBI" id="CHEBI:15377"/>
        <dbReference type="ChEBI" id="CHEBI:15378"/>
        <dbReference type="ChEBI" id="CHEBI:29985"/>
        <dbReference type="ChEBI" id="CHEBI:30616"/>
        <dbReference type="ChEBI" id="CHEBI:33019"/>
        <dbReference type="ChEBI" id="CHEBI:57464"/>
        <dbReference type="ChEBI" id="CHEBI:58115"/>
        <dbReference type="ChEBI" id="CHEBI:58359"/>
        <dbReference type="ChEBI" id="CHEBI:456215"/>
        <dbReference type="EC" id="6.3.5.2"/>
    </reaction>
</comment>
<keyword evidence="3 9" id="KW-0436">Ligase</keyword>
<dbReference type="SUPFAM" id="SSF52317">
    <property type="entry name" value="Class I glutamine amidotransferase-like"/>
    <property type="match status" value="1"/>
</dbReference>
<reference evidence="12 13" key="1">
    <citation type="submission" date="2018-10" db="EMBL/GenBank/DDBJ databases">
        <title>Genomic Encyclopedia of Archaeal and Bacterial Type Strains, Phase II (KMG-II): from individual species to whole genera.</title>
        <authorList>
            <person name="Goeker M."/>
        </authorList>
    </citation>
    <scope>NUCLEOTIDE SEQUENCE [LARGE SCALE GENOMIC DNA]</scope>
    <source>
        <strain evidence="12 13">DSM 16510</strain>
    </source>
</reference>
<dbReference type="InterPro" id="IPR025777">
    <property type="entry name" value="GMPS_ATP_PPase_dom"/>
</dbReference>
<evidence type="ECO:0000256" key="1">
    <source>
        <dbReference type="ARBA" id="ARBA00002332"/>
    </source>
</evidence>
<dbReference type="HAMAP" id="MF_00344">
    <property type="entry name" value="GMP_synthase"/>
    <property type="match status" value="1"/>
</dbReference>
<keyword evidence="7 9" id="KW-0067">ATP-binding</keyword>
<dbReference type="PRINTS" id="PR00096">
    <property type="entry name" value="GATASE"/>
</dbReference>
<dbReference type="InterPro" id="IPR004739">
    <property type="entry name" value="GMP_synth_GATase"/>
</dbReference>
<dbReference type="EC" id="6.3.5.2" evidence="9"/>
<dbReference type="Gene3D" id="3.30.300.10">
    <property type="match status" value="1"/>
</dbReference>
<evidence type="ECO:0000256" key="4">
    <source>
        <dbReference type="ARBA" id="ARBA00022741"/>
    </source>
</evidence>
<keyword evidence="5 9" id="KW-0332">GMP biosynthesis</keyword>
<dbReference type="InterPro" id="IPR001674">
    <property type="entry name" value="GMP_synth_C"/>
</dbReference>
<dbReference type="SUPFAM" id="SSF52402">
    <property type="entry name" value="Adenine nucleotide alpha hydrolases-like"/>
    <property type="match status" value="1"/>
</dbReference>
<dbReference type="GO" id="GO:0005829">
    <property type="term" value="C:cytosol"/>
    <property type="evidence" value="ECO:0007669"/>
    <property type="project" value="TreeGrafter"/>
</dbReference>
<dbReference type="EMBL" id="RCCJ01000001">
    <property type="protein sequence ID" value="RLJ71090.1"/>
    <property type="molecule type" value="Genomic_DNA"/>
</dbReference>
<dbReference type="PANTHER" id="PTHR11922">
    <property type="entry name" value="GMP SYNTHASE-RELATED"/>
    <property type="match status" value="1"/>
</dbReference>
<dbReference type="Gene3D" id="3.40.50.620">
    <property type="entry name" value="HUPs"/>
    <property type="match status" value="1"/>
</dbReference>
<feature type="active site" evidence="9">
    <location>
        <position position="171"/>
    </location>
</feature>
<dbReference type="AlphaFoldDB" id="A0A497XSF7"/>
<keyword evidence="6 9" id="KW-0658">Purine biosynthesis</keyword>
<dbReference type="PANTHER" id="PTHR11922:SF2">
    <property type="entry name" value="GMP SYNTHASE [GLUTAMINE-HYDROLYZING]"/>
    <property type="match status" value="1"/>
</dbReference>
<dbReference type="CDD" id="cd01742">
    <property type="entry name" value="GATase1_GMP_Synthase"/>
    <property type="match status" value="1"/>
</dbReference>
<proteinExistence type="inferred from homology"/>
<evidence type="ECO:0000313" key="12">
    <source>
        <dbReference type="EMBL" id="RLJ71090.1"/>
    </source>
</evidence>
<dbReference type="InterPro" id="IPR017926">
    <property type="entry name" value="GATASE"/>
</dbReference>
<evidence type="ECO:0000259" key="11">
    <source>
        <dbReference type="PROSITE" id="PS51553"/>
    </source>
</evidence>
<evidence type="ECO:0000256" key="6">
    <source>
        <dbReference type="ARBA" id="ARBA00022755"/>
    </source>
</evidence>
<feature type="binding site" evidence="10">
    <location>
        <begin position="223"/>
        <end position="229"/>
    </location>
    <ligand>
        <name>ATP</name>
        <dbReference type="ChEBI" id="CHEBI:30616"/>
    </ligand>
</feature>
<feature type="active site" evidence="9">
    <location>
        <position position="169"/>
    </location>
</feature>
<comment type="pathway">
    <text evidence="2 9">Purine metabolism; GMP biosynthesis; GMP from XMP (L-Gln route): step 1/1.</text>
</comment>
<dbReference type="Pfam" id="PF00117">
    <property type="entry name" value="GATase"/>
    <property type="match status" value="1"/>
</dbReference>
<comment type="function">
    <text evidence="1 9">Catalyzes the synthesis of GMP from XMP.</text>
</comment>
<dbReference type="SUPFAM" id="SSF54810">
    <property type="entry name" value="GMP synthetase C-terminal dimerisation domain"/>
    <property type="match status" value="1"/>
</dbReference>
<dbReference type="UniPathway" id="UPA00189">
    <property type="reaction ID" value="UER00296"/>
</dbReference>
<dbReference type="Pfam" id="PF00958">
    <property type="entry name" value="GMP_synt_C"/>
    <property type="match status" value="1"/>
</dbReference>
<comment type="subunit">
    <text evidence="9">Homodimer.</text>
</comment>
<keyword evidence="13" id="KW-1185">Reference proteome</keyword>
<dbReference type="FunFam" id="3.30.300.10:FF:000002">
    <property type="entry name" value="GMP synthase [glutamine-hydrolyzing]"/>
    <property type="match status" value="1"/>
</dbReference>
<keyword evidence="4 9" id="KW-0547">Nucleotide-binding</keyword>
<keyword evidence="8 9" id="KW-0315">Glutamine amidotransferase</keyword>
<dbReference type="NCBIfam" id="TIGR00888">
    <property type="entry name" value="guaA_Nterm"/>
    <property type="match status" value="1"/>
</dbReference>
<dbReference type="InterPro" id="IPR029062">
    <property type="entry name" value="Class_I_gatase-like"/>
</dbReference>
<comment type="caution">
    <text evidence="12">The sequence shown here is derived from an EMBL/GenBank/DDBJ whole genome shotgun (WGS) entry which is preliminary data.</text>
</comment>
<dbReference type="PROSITE" id="PS51553">
    <property type="entry name" value="GMPS_ATP_PPASE"/>
    <property type="match status" value="1"/>
</dbReference>
<feature type="domain" description="GMPS ATP-PPase" evidence="11">
    <location>
        <begin position="196"/>
        <end position="385"/>
    </location>
</feature>
<dbReference type="InterPro" id="IPR014729">
    <property type="entry name" value="Rossmann-like_a/b/a_fold"/>
</dbReference>
<evidence type="ECO:0000256" key="7">
    <source>
        <dbReference type="ARBA" id="ARBA00022840"/>
    </source>
</evidence>
<feature type="active site" description="Nucleophile" evidence="9">
    <location>
        <position position="82"/>
    </location>
</feature>
<gene>
    <name evidence="9" type="primary">guaA</name>
    <name evidence="12" type="ORF">BCF55_1382</name>
</gene>
<evidence type="ECO:0000256" key="2">
    <source>
        <dbReference type="ARBA" id="ARBA00005153"/>
    </source>
</evidence>
<evidence type="ECO:0000256" key="8">
    <source>
        <dbReference type="ARBA" id="ARBA00022962"/>
    </source>
</evidence>
<dbReference type="Gene3D" id="3.40.50.880">
    <property type="match status" value="1"/>
</dbReference>
<dbReference type="GO" id="GO:0003921">
    <property type="term" value="F:GMP synthase activity"/>
    <property type="evidence" value="ECO:0007669"/>
    <property type="project" value="InterPro"/>
</dbReference>
<organism evidence="12 13">
    <name type="scientific">Hydrogenivirga caldilitoris</name>
    <dbReference type="NCBI Taxonomy" id="246264"/>
    <lineage>
        <taxon>Bacteria</taxon>
        <taxon>Pseudomonadati</taxon>
        <taxon>Aquificota</taxon>
        <taxon>Aquificia</taxon>
        <taxon>Aquificales</taxon>
        <taxon>Aquificaceae</taxon>
        <taxon>Hydrogenivirga</taxon>
    </lineage>
</organism>
<dbReference type="NCBIfam" id="NF000848">
    <property type="entry name" value="PRK00074.1"/>
    <property type="match status" value="1"/>
</dbReference>
<dbReference type="PROSITE" id="PS51273">
    <property type="entry name" value="GATASE_TYPE_1"/>
    <property type="match status" value="1"/>
</dbReference>
<dbReference type="PRINTS" id="PR00097">
    <property type="entry name" value="ANTSNTHASEII"/>
</dbReference>
<dbReference type="OrthoDB" id="9802219at2"/>
<dbReference type="RefSeq" id="WP_121011917.1">
    <property type="nucleotide sequence ID" value="NZ_RCCJ01000001.1"/>
</dbReference>
<sequence>MKRRPILVVNFGSQYVQLIARRVRELGIYSEIVHWDTPIDELKEKEPYGLIFSGGPASVYAKDAPLPPKDIYELGVPILGICYGLQVIAHQLGGKVEKSDHQEYGRARLKVVKRDKIFEGIPDEFDVWMSHADKVAQLPDGFETLAVSDNSPHAVIASRERKIYGFQFHPEVVHTVYGRELLSNFVYGVCGAERNWEMGDFISEKIEEIRNIVGNAQVIAALSGGVDSTVASLLVHRAIGDRLHCFFIDHGLLRLGEREEVENNLRALGLPLKVVDASELFLERLKGVEDPEEKRKIIGNTFIEVFEREAKGVERAEFLLQGTLYPDVVESAGIKGSAKIKTHHNVGGLPQRMHLKLIEPFRELFKDEVREIGKLLGIPKEILGRHPFPGPGLAIRIIGEVNREDLEILKKADRIFIEELKKNGFYDRIWQAFAVLLPIRSVGVMGDVRTYEKVIALRAVESTDGMTADWYRFPYDFLDHVMRRIINEVRGVGRVVYDVSSKPPSTIEWE</sequence>
<evidence type="ECO:0000256" key="5">
    <source>
        <dbReference type="ARBA" id="ARBA00022749"/>
    </source>
</evidence>
<dbReference type="FunFam" id="3.40.50.880:FF:000001">
    <property type="entry name" value="GMP synthase [glutamine-hydrolyzing]"/>
    <property type="match status" value="1"/>
</dbReference>
<evidence type="ECO:0000256" key="9">
    <source>
        <dbReference type="HAMAP-Rule" id="MF_00344"/>
    </source>
</evidence>
<evidence type="ECO:0000313" key="13">
    <source>
        <dbReference type="Proteomes" id="UP000267841"/>
    </source>
</evidence>
<dbReference type="FunFam" id="3.40.50.620:FF:000001">
    <property type="entry name" value="GMP synthase [glutamine-hydrolyzing]"/>
    <property type="match status" value="1"/>
</dbReference>
<evidence type="ECO:0000256" key="3">
    <source>
        <dbReference type="ARBA" id="ARBA00022598"/>
    </source>
</evidence>
<evidence type="ECO:0000256" key="10">
    <source>
        <dbReference type="PROSITE-ProRule" id="PRU00886"/>
    </source>
</evidence>
<dbReference type="CDD" id="cd01997">
    <property type="entry name" value="GMP_synthase_C"/>
    <property type="match status" value="1"/>
</dbReference>
<name>A0A497XSF7_9AQUI</name>
<dbReference type="NCBIfam" id="TIGR00884">
    <property type="entry name" value="guaA_Cterm"/>
    <property type="match status" value="1"/>
</dbReference>
<dbReference type="Proteomes" id="UP000267841">
    <property type="component" value="Unassembled WGS sequence"/>
</dbReference>
<dbReference type="GO" id="GO:0005524">
    <property type="term" value="F:ATP binding"/>
    <property type="evidence" value="ECO:0007669"/>
    <property type="project" value="UniProtKB-UniRule"/>
</dbReference>